<dbReference type="InParanoid" id="A0A0H2QY92"/>
<evidence type="ECO:0000313" key="2">
    <source>
        <dbReference type="Proteomes" id="UP000053477"/>
    </source>
</evidence>
<sequence length="226" mass="25802">IWIEDGFWDLELTFSGELRYMLHYRDDSSSWGIQRFAVEEIMLPINLLLCSLKQGFYARNFGINGRRQRLQAACCVIEYGRTPQFDDDVRAKWKIRSTSHSGSSMGLRERNRRIRREQFDVSTLGSSRSLSAVRALDQNYRHGPRSLAISMHSLGGLFVQCRPDSSYTNPDMLLFKKGGSVQGLSRSELGIWRLVRASCTMIANPEGANINETNALAFTANKRQQR</sequence>
<proteinExistence type="predicted"/>
<feature type="non-terminal residue" evidence="1">
    <location>
        <position position="226"/>
    </location>
</feature>
<name>A0A0H2QY92_9AGAM</name>
<accession>A0A0H2QY92</accession>
<gene>
    <name evidence="1" type="ORF">SCHPADRAFT_897460</name>
</gene>
<organism evidence="1 2">
    <name type="scientific">Schizopora paradoxa</name>
    <dbReference type="NCBI Taxonomy" id="27342"/>
    <lineage>
        <taxon>Eukaryota</taxon>
        <taxon>Fungi</taxon>
        <taxon>Dikarya</taxon>
        <taxon>Basidiomycota</taxon>
        <taxon>Agaricomycotina</taxon>
        <taxon>Agaricomycetes</taxon>
        <taxon>Hymenochaetales</taxon>
        <taxon>Schizoporaceae</taxon>
        <taxon>Schizopora</taxon>
    </lineage>
</organism>
<feature type="non-terminal residue" evidence="1">
    <location>
        <position position="1"/>
    </location>
</feature>
<keyword evidence="2" id="KW-1185">Reference proteome</keyword>
<evidence type="ECO:0000313" key="1">
    <source>
        <dbReference type="EMBL" id="KLO03902.1"/>
    </source>
</evidence>
<dbReference type="Proteomes" id="UP000053477">
    <property type="component" value="Unassembled WGS sequence"/>
</dbReference>
<reference evidence="1 2" key="1">
    <citation type="submission" date="2015-04" db="EMBL/GenBank/DDBJ databases">
        <title>Complete genome sequence of Schizopora paradoxa KUC8140, a cosmopolitan wood degrader in East Asia.</title>
        <authorList>
            <consortium name="DOE Joint Genome Institute"/>
            <person name="Min B."/>
            <person name="Park H."/>
            <person name="Jang Y."/>
            <person name="Kim J.-J."/>
            <person name="Kim K.H."/>
            <person name="Pangilinan J."/>
            <person name="Lipzen A."/>
            <person name="Riley R."/>
            <person name="Grigoriev I.V."/>
            <person name="Spatafora J.W."/>
            <person name="Choi I.-G."/>
        </authorList>
    </citation>
    <scope>NUCLEOTIDE SEQUENCE [LARGE SCALE GENOMIC DNA]</scope>
    <source>
        <strain evidence="1 2">KUC8140</strain>
    </source>
</reference>
<dbReference type="EMBL" id="KQ086899">
    <property type="protein sequence ID" value="KLO03902.1"/>
    <property type="molecule type" value="Genomic_DNA"/>
</dbReference>
<protein>
    <submittedName>
        <fullName evidence="1">Uncharacterized protein</fullName>
    </submittedName>
</protein>
<dbReference type="AlphaFoldDB" id="A0A0H2QY92"/>